<dbReference type="NCBIfam" id="NF009566">
    <property type="entry name" value="PRK13020.1"/>
    <property type="match status" value="1"/>
</dbReference>
<dbReference type="PROSITE" id="PS51177">
    <property type="entry name" value="LUMAZINE_BIND"/>
    <property type="match status" value="2"/>
</dbReference>
<feature type="domain" description="Lumazine-binding" evidence="11">
    <location>
        <begin position="1"/>
        <end position="96"/>
    </location>
</feature>
<keyword evidence="6" id="KW-0686">Riboflavin biosynthesis</keyword>
<dbReference type="NCBIfam" id="NF006767">
    <property type="entry name" value="PRK09289.1"/>
    <property type="match status" value="1"/>
</dbReference>
<comment type="caution">
    <text evidence="12">The sequence shown here is derived from an EMBL/GenBank/DDBJ whole genome shotgun (WGS) entry which is preliminary data.</text>
</comment>
<organism evidence="12 13">
    <name type="scientific">Psychrobacillus mangrovi</name>
    <dbReference type="NCBI Taxonomy" id="3117745"/>
    <lineage>
        <taxon>Bacteria</taxon>
        <taxon>Bacillati</taxon>
        <taxon>Bacillota</taxon>
        <taxon>Bacilli</taxon>
        <taxon>Bacillales</taxon>
        <taxon>Bacillaceae</taxon>
        <taxon>Psychrobacillus</taxon>
    </lineage>
</organism>
<comment type="catalytic activity">
    <reaction evidence="1">
        <text>2 6,7-dimethyl-8-(1-D-ribityl)lumazine + H(+) = 5-amino-6-(D-ribitylamino)uracil + riboflavin</text>
        <dbReference type="Rhea" id="RHEA:20772"/>
        <dbReference type="ChEBI" id="CHEBI:15378"/>
        <dbReference type="ChEBI" id="CHEBI:15934"/>
        <dbReference type="ChEBI" id="CHEBI:57986"/>
        <dbReference type="ChEBI" id="CHEBI:58201"/>
        <dbReference type="EC" id="2.5.1.9"/>
    </reaction>
</comment>
<evidence type="ECO:0000256" key="5">
    <source>
        <dbReference type="ARBA" id="ARBA00013950"/>
    </source>
</evidence>
<dbReference type="SUPFAM" id="SSF63380">
    <property type="entry name" value="Riboflavin synthase domain-like"/>
    <property type="match status" value="2"/>
</dbReference>
<evidence type="ECO:0000256" key="4">
    <source>
        <dbReference type="ARBA" id="ARBA00012827"/>
    </source>
</evidence>
<dbReference type="PANTHER" id="PTHR21098">
    <property type="entry name" value="RIBOFLAVIN SYNTHASE ALPHA CHAIN"/>
    <property type="match status" value="1"/>
</dbReference>
<comment type="function">
    <text evidence="2">Catalyzes the dismutation of two molecules of 6,7-dimethyl-8-ribityllumazine, resulting in the formation of riboflavin and 5-amino-6-(D-ribitylamino)uracil.</text>
</comment>
<dbReference type="InterPro" id="IPR017938">
    <property type="entry name" value="Riboflavin_synthase-like_b-brl"/>
</dbReference>
<evidence type="ECO:0000256" key="3">
    <source>
        <dbReference type="ARBA" id="ARBA00004887"/>
    </source>
</evidence>
<dbReference type="InterPro" id="IPR023366">
    <property type="entry name" value="ATP_synth_asu-like_sf"/>
</dbReference>
<dbReference type="CDD" id="cd00402">
    <property type="entry name" value="Riboflavin_synthase_like"/>
    <property type="match status" value="1"/>
</dbReference>
<dbReference type="InterPro" id="IPR026017">
    <property type="entry name" value="Lumazine-bd_dom"/>
</dbReference>
<dbReference type="EMBL" id="JBAWSY010000012">
    <property type="protein sequence ID" value="MEI4770844.1"/>
    <property type="molecule type" value="Genomic_DNA"/>
</dbReference>
<dbReference type="Proteomes" id="UP001364890">
    <property type="component" value="Unassembled WGS sequence"/>
</dbReference>
<dbReference type="PANTHER" id="PTHR21098:SF12">
    <property type="entry name" value="RIBOFLAVIN SYNTHASE"/>
    <property type="match status" value="1"/>
</dbReference>
<evidence type="ECO:0000256" key="6">
    <source>
        <dbReference type="ARBA" id="ARBA00022619"/>
    </source>
</evidence>
<protein>
    <recommendedName>
        <fullName evidence="5 9">Riboflavin synthase</fullName>
        <ecNumber evidence="4 9">2.5.1.9</ecNumber>
    </recommendedName>
</protein>
<dbReference type="PIRSF" id="PIRSF000498">
    <property type="entry name" value="Riboflavin_syn_A"/>
    <property type="match status" value="1"/>
</dbReference>
<proteinExistence type="predicted"/>
<evidence type="ECO:0000256" key="9">
    <source>
        <dbReference type="NCBIfam" id="TIGR00187"/>
    </source>
</evidence>
<dbReference type="Pfam" id="PF00677">
    <property type="entry name" value="Lum_binding"/>
    <property type="match status" value="2"/>
</dbReference>
<reference evidence="12 13" key="1">
    <citation type="submission" date="2024-01" db="EMBL/GenBank/DDBJ databases">
        <title>Seven novel Bacillus-like species.</title>
        <authorList>
            <person name="Liu G."/>
        </authorList>
    </citation>
    <scope>NUCLEOTIDE SEQUENCE [LARGE SCALE GENOMIC DNA]</scope>
    <source>
        <strain evidence="12 13">FJAT-51614</strain>
    </source>
</reference>
<evidence type="ECO:0000256" key="8">
    <source>
        <dbReference type="ARBA" id="ARBA00022737"/>
    </source>
</evidence>
<evidence type="ECO:0000313" key="13">
    <source>
        <dbReference type="Proteomes" id="UP001364890"/>
    </source>
</evidence>
<feature type="repeat" description="Lumazine-binding" evidence="10">
    <location>
        <begin position="97"/>
        <end position="193"/>
    </location>
</feature>
<dbReference type="EC" id="2.5.1.9" evidence="4 9"/>
<dbReference type="InterPro" id="IPR001783">
    <property type="entry name" value="Lumazine-bd"/>
</dbReference>
<keyword evidence="8" id="KW-0677">Repeat</keyword>
<feature type="repeat" description="Lumazine-binding" evidence="10">
    <location>
        <begin position="1"/>
        <end position="96"/>
    </location>
</feature>
<dbReference type="GO" id="GO:0004746">
    <property type="term" value="F:riboflavin synthase activity"/>
    <property type="evidence" value="ECO:0007669"/>
    <property type="project" value="UniProtKB-EC"/>
</dbReference>
<sequence>MFTGIIEDLGKVKAVKSGANSMQLTLESSKIVEDIHLGDSIAVNGVCLTVTAFSNNHFTVEIMPETVKSTNIRSLQIGHVVNLERAMAANGRFGGHFVSGHVDGTGVILRKRKLENAVYVDIGIDRELSKYCMLKGSVAIDGISLTIFEVQPTQITVSLIPLTFSETILGIKREQDIVNIENDLLGKYVIKQLNQKQEKSTNSTITMDFLRQNGF</sequence>
<accession>A0ABU8F7T1</accession>
<evidence type="ECO:0000256" key="10">
    <source>
        <dbReference type="PROSITE-ProRule" id="PRU00524"/>
    </source>
</evidence>
<dbReference type="RefSeq" id="WP_336498450.1">
    <property type="nucleotide sequence ID" value="NZ_JBAWSY010000012.1"/>
</dbReference>
<evidence type="ECO:0000256" key="1">
    <source>
        <dbReference type="ARBA" id="ARBA00000968"/>
    </source>
</evidence>
<comment type="pathway">
    <text evidence="3">Cofactor biosynthesis; riboflavin biosynthesis; riboflavin from 2-hydroxy-3-oxobutyl phosphate and 5-amino-6-(D-ribitylamino)uracil: step 2/2.</text>
</comment>
<evidence type="ECO:0000259" key="11">
    <source>
        <dbReference type="PROSITE" id="PS51177"/>
    </source>
</evidence>
<keyword evidence="7 12" id="KW-0808">Transferase</keyword>
<feature type="domain" description="Lumazine-binding" evidence="11">
    <location>
        <begin position="97"/>
        <end position="193"/>
    </location>
</feature>
<name>A0ABU8F7T1_9BACI</name>
<evidence type="ECO:0000256" key="7">
    <source>
        <dbReference type="ARBA" id="ARBA00022679"/>
    </source>
</evidence>
<keyword evidence="13" id="KW-1185">Reference proteome</keyword>
<dbReference type="Gene3D" id="2.40.30.20">
    <property type="match status" value="2"/>
</dbReference>
<evidence type="ECO:0000256" key="2">
    <source>
        <dbReference type="ARBA" id="ARBA00002803"/>
    </source>
</evidence>
<evidence type="ECO:0000313" key="12">
    <source>
        <dbReference type="EMBL" id="MEI4770844.1"/>
    </source>
</evidence>
<gene>
    <name evidence="12" type="primary">ribE</name>
    <name evidence="12" type="ORF">WAX74_14560</name>
</gene>
<dbReference type="NCBIfam" id="TIGR00187">
    <property type="entry name" value="ribE"/>
    <property type="match status" value="1"/>
</dbReference>